<keyword evidence="2" id="KW-1133">Transmembrane helix</keyword>
<sequence length="1248" mass="140030">MASWEATALRLQSPVPVESVSSSLHKSLPPLPKDKIESTTTTVRDVTCDETSTSKKGWKPLSLSTPILLAVVALTLLLAAAVETVAQRSASQGGLALSPTLDDLPGYAKFGYLYVPTIIAVLYSMIWSWIDLDVKRMQPWFELSKSKGATGENSLFLDYQYEFVALVPFKAAKRKQWPVFFGGTAMVIVFWALTPLLSALLGTGIVTQTQLTTLGTRSQLLPVAQHVSVLDPEFLNTGYAVGWLDQPFPPFTTAKYALLPFYAEKDVAPPKVESNITAETTKLWTELNCWPAEIHQDGPRAKSSYFFLNGQGCNTSVSFGVTSHRRMYYIGYDTSPYSDFNIGSTHCPRTPNSTHQFLAIWSETVEIAGQSEPDFNITALFCQPQYYKQQVLVTVKSLDLQPDSGHEEPLSPRQVLSESEFNSTAFEYLLANGMAQVPIDKDWPFNSVIEQHPRLNYTGFTLPVSNMVGFALAGKNISSDSYADPKVLGQVYHDAHQYLFTLAVNNLLANSTDISNRTASTEYFLSGVIVSRTFATSVECLLAVIAVFAALMLWFCHITPSNLPENPSSINRYIDLFRNSTDTMHSFRSMDNATEKALLDTYKEDQFHLCETKNSDHTTTLVTRTASKDWKSDKEATETQKGYYEPVRPLILRRGSGMFFVATLIGAMVFLSYLKEQESRLNGLIRPSENFEVLQILENYIPTIFATLIEPLWVLLNRYLCVLQPFKDLWEGKARSSQSLDATYTSIPPQLVFWRAAKSRHIILVLVCTMALLANLLAVGLGSLFNEKPMTANYPETLQSEFAPKFNNHSVSTWGKYLSDNLITTSQYKDHMYVALANISSGTRLPAWVSPDYFFQPYKISDLGVEDVDTYSLETQGFGVHVKCTSISPFQLPVYKKEVQLIKSEHGKFCTQASIIEKAGFTMRDSMYSRSGGQSSFEFGDAHTAEWERDPCDTPLTLGWARSSEAENVNGTVEAGFIICYPVFETAKFNITVDTSGRVLSYNRTSKLKDSMGYEESQIHIQTVFDVYNRWWNIDTPEWHNDTITRDWLNYFITALHGNRDNIDPEKPVPTPETLIPAVSELYRRLFAIILSLNEHIFDHNGVGDPVTAIRHTKEVRIFMEDASFIITMTVLALNSVVAFIFYIRAVAFVLPRMPTTIGSVLAYIAPSRLASSGSKHVPGQGDRTLSFGRYLGLDGEVHLGIELDPHVVRIEPSSLRGKRYIFERMWLKLSRRGEQPGRRSVRSGTWL</sequence>
<evidence type="ECO:0000256" key="1">
    <source>
        <dbReference type="SAM" id="MobiDB-lite"/>
    </source>
</evidence>
<evidence type="ECO:0000256" key="2">
    <source>
        <dbReference type="SAM" id="Phobius"/>
    </source>
</evidence>
<feature type="transmembrane region" description="Helical" evidence="2">
    <location>
        <begin position="700"/>
        <end position="720"/>
    </location>
</feature>
<organism evidence="3 4">
    <name type="scientific">Fusarium zealandicum</name>
    <dbReference type="NCBI Taxonomy" id="1053134"/>
    <lineage>
        <taxon>Eukaryota</taxon>
        <taxon>Fungi</taxon>
        <taxon>Dikarya</taxon>
        <taxon>Ascomycota</taxon>
        <taxon>Pezizomycotina</taxon>
        <taxon>Sordariomycetes</taxon>
        <taxon>Hypocreomycetidae</taxon>
        <taxon>Hypocreales</taxon>
        <taxon>Nectriaceae</taxon>
        <taxon>Fusarium</taxon>
        <taxon>Fusarium staphyleae species complex</taxon>
    </lineage>
</organism>
<dbReference type="Pfam" id="PF11915">
    <property type="entry name" value="DUF3433"/>
    <property type="match status" value="2"/>
</dbReference>
<protein>
    <submittedName>
        <fullName evidence="3">Uncharacterized protein</fullName>
    </submittedName>
</protein>
<dbReference type="Proteomes" id="UP000635477">
    <property type="component" value="Unassembled WGS sequence"/>
</dbReference>
<comment type="caution">
    <text evidence="3">The sequence shown here is derived from an EMBL/GenBank/DDBJ whole genome shotgun (WGS) entry which is preliminary data.</text>
</comment>
<feature type="region of interest" description="Disordered" evidence="1">
    <location>
        <begin position="21"/>
        <end position="57"/>
    </location>
</feature>
<dbReference type="OrthoDB" id="3248909at2759"/>
<keyword evidence="4" id="KW-1185">Reference proteome</keyword>
<feature type="transmembrane region" description="Helical" evidence="2">
    <location>
        <begin position="61"/>
        <end position="82"/>
    </location>
</feature>
<feature type="transmembrane region" description="Helical" evidence="2">
    <location>
        <begin position="762"/>
        <end position="785"/>
    </location>
</feature>
<proteinExistence type="predicted"/>
<dbReference type="InterPro" id="IPR021840">
    <property type="entry name" value="DUF3433"/>
</dbReference>
<dbReference type="PANTHER" id="PTHR37544:SF3">
    <property type="entry name" value="SPRAY"/>
    <property type="match status" value="1"/>
</dbReference>
<keyword evidence="2" id="KW-0472">Membrane</keyword>
<feature type="transmembrane region" description="Helical" evidence="2">
    <location>
        <begin position="1123"/>
        <end position="1144"/>
    </location>
</feature>
<dbReference type="AlphaFoldDB" id="A0A8H4XH98"/>
<dbReference type="PANTHER" id="PTHR37544">
    <property type="entry name" value="SPRAY-RELATED"/>
    <property type="match status" value="1"/>
</dbReference>
<gene>
    <name evidence="3" type="ORF">FZEAL_7984</name>
</gene>
<keyword evidence="2" id="KW-0812">Transmembrane</keyword>
<reference evidence="3" key="1">
    <citation type="journal article" date="2020" name="BMC Genomics">
        <title>Correction to: Identification and distribution of gene clusters required for synthesis of sphingolipid metabolism inhibitors in diverse species of the filamentous fungus Fusarium.</title>
        <authorList>
            <person name="Kim H.S."/>
            <person name="Lohmar J.M."/>
            <person name="Busman M."/>
            <person name="Brown D.W."/>
            <person name="Naumann T.A."/>
            <person name="Divon H.H."/>
            <person name="Lysoe E."/>
            <person name="Uhlig S."/>
            <person name="Proctor R.H."/>
        </authorList>
    </citation>
    <scope>NUCLEOTIDE SEQUENCE</scope>
    <source>
        <strain evidence="3">NRRL 22465</strain>
    </source>
</reference>
<evidence type="ECO:0000313" key="4">
    <source>
        <dbReference type="Proteomes" id="UP000635477"/>
    </source>
</evidence>
<evidence type="ECO:0000313" key="3">
    <source>
        <dbReference type="EMBL" id="KAF4975199.1"/>
    </source>
</evidence>
<dbReference type="EMBL" id="JABEYC010000665">
    <property type="protein sequence ID" value="KAF4975199.1"/>
    <property type="molecule type" value="Genomic_DNA"/>
</dbReference>
<feature type="transmembrane region" description="Helical" evidence="2">
    <location>
        <begin position="657"/>
        <end position="674"/>
    </location>
</feature>
<reference evidence="3" key="2">
    <citation type="submission" date="2020-05" db="EMBL/GenBank/DDBJ databases">
        <authorList>
            <person name="Kim H.-S."/>
            <person name="Proctor R.H."/>
            <person name="Brown D.W."/>
        </authorList>
    </citation>
    <scope>NUCLEOTIDE SEQUENCE</scope>
    <source>
        <strain evidence="3">NRRL 22465</strain>
    </source>
</reference>
<feature type="transmembrane region" description="Helical" evidence="2">
    <location>
        <begin position="111"/>
        <end position="130"/>
    </location>
</feature>
<feature type="compositionally biased region" description="Polar residues" evidence="1">
    <location>
        <begin position="38"/>
        <end position="55"/>
    </location>
</feature>
<feature type="transmembrane region" description="Helical" evidence="2">
    <location>
        <begin position="534"/>
        <end position="556"/>
    </location>
</feature>
<name>A0A8H4XH98_9HYPO</name>
<feature type="transmembrane region" description="Helical" evidence="2">
    <location>
        <begin position="179"/>
        <end position="201"/>
    </location>
</feature>
<accession>A0A8H4XH98</accession>